<evidence type="ECO:0000313" key="2">
    <source>
        <dbReference type="Proteomes" id="UP001519460"/>
    </source>
</evidence>
<gene>
    <name evidence="1" type="ORF">BaRGS_00025091</name>
</gene>
<keyword evidence="2" id="KW-1185">Reference proteome</keyword>
<evidence type="ECO:0000313" key="1">
    <source>
        <dbReference type="EMBL" id="KAK7483658.1"/>
    </source>
</evidence>
<reference evidence="1 2" key="1">
    <citation type="journal article" date="2023" name="Sci. Data">
        <title>Genome assembly of the Korean intertidal mud-creeper Batillaria attramentaria.</title>
        <authorList>
            <person name="Patra A.K."/>
            <person name="Ho P.T."/>
            <person name="Jun S."/>
            <person name="Lee S.J."/>
            <person name="Kim Y."/>
            <person name="Won Y.J."/>
        </authorList>
    </citation>
    <scope>NUCLEOTIDE SEQUENCE [LARGE SCALE GENOMIC DNA]</scope>
    <source>
        <strain evidence="1">Wonlab-2016</strain>
    </source>
</reference>
<comment type="caution">
    <text evidence="1">The sequence shown here is derived from an EMBL/GenBank/DDBJ whole genome shotgun (WGS) entry which is preliminary data.</text>
</comment>
<dbReference type="AlphaFoldDB" id="A0ABD0K995"/>
<accession>A0ABD0K995</accession>
<proteinExistence type="predicted"/>
<name>A0ABD0K995_9CAEN</name>
<sequence length="94" mass="10492">MRKYAKAFSEAVAGMTHLCTVPRLFRTNGTLGFAEREYAAEAGETTEPQHLRMKGEKSRLLCWRHGLRGSLVCLSNFNPILPTAIKTNPCACQH</sequence>
<dbReference type="Proteomes" id="UP001519460">
    <property type="component" value="Unassembled WGS sequence"/>
</dbReference>
<protein>
    <submittedName>
        <fullName evidence="1">Uncharacterized protein</fullName>
    </submittedName>
</protein>
<organism evidence="1 2">
    <name type="scientific">Batillaria attramentaria</name>
    <dbReference type="NCBI Taxonomy" id="370345"/>
    <lineage>
        <taxon>Eukaryota</taxon>
        <taxon>Metazoa</taxon>
        <taxon>Spiralia</taxon>
        <taxon>Lophotrochozoa</taxon>
        <taxon>Mollusca</taxon>
        <taxon>Gastropoda</taxon>
        <taxon>Caenogastropoda</taxon>
        <taxon>Sorbeoconcha</taxon>
        <taxon>Cerithioidea</taxon>
        <taxon>Batillariidae</taxon>
        <taxon>Batillaria</taxon>
    </lineage>
</organism>
<dbReference type="EMBL" id="JACVVK020000223">
    <property type="protein sequence ID" value="KAK7483658.1"/>
    <property type="molecule type" value="Genomic_DNA"/>
</dbReference>